<dbReference type="InterPro" id="IPR037700">
    <property type="entry name" value="NUP88/NUP82"/>
</dbReference>
<evidence type="ECO:0000256" key="7">
    <source>
        <dbReference type="ARBA" id="ARBA00023242"/>
    </source>
</evidence>
<proteinExistence type="predicted"/>
<reference evidence="9" key="1">
    <citation type="submission" date="2023-03" db="EMBL/GenBank/DDBJ databases">
        <title>Massive genome expansion in bonnet fungi (Mycena s.s.) driven by repeated elements and novel gene families across ecological guilds.</title>
        <authorList>
            <consortium name="Lawrence Berkeley National Laboratory"/>
            <person name="Harder C.B."/>
            <person name="Miyauchi S."/>
            <person name="Viragh M."/>
            <person name="Kuo A."/>
            <person name="Thoen E."/>
            <person name="Andreopoulos B."/>
            <person name="Lu D."/>
            <person name="Skrede I."/>
            <person name="Drula E."/>
            <person name="Henrissat B."/>
            <person name="Morin E."/>
            <person name="Kohler A."/>
            <person name="Barry K."/>
            <person name="LaButti K."/>
            <person name="Morin E."/>
            <person name="Salamov A."/>
            <person name="Lipzen A."/>
            <person name="Mereny Z."/>
            <person name="Hegedus B."/>
            <person name="Baldrian P."/>
            <person name="Stursova M."/>
            <person name="Weitz H."/>
            <person name="Taylor A."/>
            <person name="Grigoriev I.V."/>
            <person name="Nagy L.G."/>
            <person name="Martin F."/>
            <person name="Kauserud H."/>
        </authorList>
    </citation>
    <scope>NUCLEOTIDE SEQUENCE</scope>
    <source>
        <strain evidence="9">CBHHK182m</strain>
    </source>
</reference>
<evidence type="ECO:0000256" key="2">
    <source>
        <dbReference type="ARBA" id="ARBA00022448"/>
    </source>
</evidence>
<organism evidence="9 10">
    <name type="scientific">Mycena metata</name>
    <dbReference type="NCBI Taxonomy" id="1033252"/>
    <lineage>
        <taxon>Eukaryota</taxon>
        <taxon>Fungi</taxon>
        <taxon>Dikarya</taxon>
        <taxon>Basidiomycota</taxon>
        <taxon>Agaricomycotina</taxon>
        <taxon>Agaricomycetes</taxon>
        <taxon>Agaricomycetidae</taxon>
        <taxon>Agaricales</taxon>
        <taxon>Marasmiineae</taxon>
        <taxon>Mycenaceae</taxon>
        <taxon>Mycena</taxon>
    </lineage>
</organism>
<feature type="region of interest" description="Disordered" evidence="8">
    <location>
        <begin position="553"/>
        <end position="580"/>
    </location>
</feature>
<dbReference type="Proteomes" id="UP001215598">
    <property type="component" value="Unassembled WGS sequence"/>
</dbReference>
<dbReference type="GO" id="GO:0000056">
    <property type="term" value="P:ribosomal small subunit export from nucleus"/>
    <property type="evidence" value="ECO:0007669"/>
    <property type="project" value="InterPro"/>
</dbReference>
<evidence type="ECO:0000256" key="3">
    <source>
        <dbReference type="ARBA" id="ARBA00022816"/>
    </source>
</evidence>
<dbReference type="PANTHER" id="PTHR13257:SF0">
    <property type="entry name" value="NUCLEAR PORE COMPLEX PROTEIN NUP88"/>
    <property type="match status" value="1"/>
</dbReference>
<evidence type="ECO:0000256" key="1">
    <source>
        <dbReference type="ARBA" id="ARBA00004567"/>
    </source>
</evidence>
<dbReference type="InterPro" id="IPR036322">
    <property type="entry name" value="WD40_repeat_dom_sf"/>
</dbReference>
<dbReference type="GO" id="GO:0005643">
    <property type="term" value="C:nuclear pore"/>
    <property type="evidence" value="ECO:0007669"/>
    <property type="project" value="UniProtKB-SubCell"/>
</dbReference>
<evidence type="ECO:0000256" key="5">
    <source>
        <dbReference type="ARBA" id="ARBA00023010"/>
    </source>
</evidence>
<evidence type="ECO:0000256" key="8">
    <source>
        <dbReference type="SAM" id="MobiDB-lite"/>
    </source>
</evidence>
<dbReference type="GO" id="GO:0017056">
    <property type="term" value="F:structural constituent of nuclear pore"/>
    <property type="evidence" value="ECO:0007669"/>
    <property type="project" value="InterPro"/>
</dbReference>
<comment type="caution">
    <text evidence="9">The sequence shown here is derived from an EMBL/GenBank/DDBJ whole genome shotgun (WGS) entry which is preliminary data.</text>
</comment>
<dbReference type="GO" id="GO:0006606">
    <property type="term" value="P:protein import into nucleus"/>
    <property type="evidence" value="ECO:0007669"/>
    <property type="project" value="TreeGrafter"/>
</dbReference>
<protein>
    <recommendedName>
        <fullName evidence="11">Nucleoporin Nup82</fullName>
    </recommendedName>
</protein>
<evidence type="ECO:0000313" key="10">
    <source>
        <dbReference type="Proteomes" id="UP001215598"/>
    </source>
</evidence>
<keyword evidence="2" id="KW-0813">Transport</keyword>
<sequence length="843" mass="91770">MSADDWGTLLAAHPIFSPAPTQSAKELDVSTSSNPRGRRQVMILKDADLVVAAGSEIRIASLGAARPEGTRGYKTLHTPNLQFEIHQISLNPSGKLLAVAGASQVGVVVLPRSGFARLVPDTIDCKSLQIGQFYHAANSSAPIAKIQWHPWGELGSTLMVMTEDGKLREYDISMDTEEPQQVLSFVPEKKTKSFVAEDASEREVASFSLGQGRADWGPLTVYAIMKSGDIYSICPYMPKNAQVYYSFPFFASIPSSYVHSLECFISAKQEFLSQTEERGSSSTTRNLSTLYDYQHKYVTALLKQLPPGTVFPASSRSVPMHPPTTIKARPARQGPFLLQPAPRMLEGSEAGDATDIMYLAFGAEEDAEEDSEGGETEHLGVVVVSFQDGKIDVCLDVEKVEARWDMGGSRREAELPMLAVYETIDLGLLTMLEGQLGLVQGNHPVFLADPIHDDTVYVYHAFGVHTLHLGPMLQSLAVALRAGDDDGTALSAALQRSAGTTVTPILTTFSVERRCSNPVIAVAVPNDVYLTYSIFILTSAMRITTFPLNLRSDAPPSRAKSQPPSAVPETNAAPSPSKWLTPRDGPAAYVSLLGNAPYTPPDYLTRAGSGLPVNARLSLPPSPAKGANGKAEFMLTPDVLRYLGTTVAALSAQMQAVQLAYRAADARAALQSAEQTRLVQKCGEMEAAVGVLRGARRARTEERVGKVREEQKALHGRLERMLRGLMDKASPELSEYETKWFGELKRMQGEVVGAGRYDEGSLVARTKLLEREYERLMPSLKALVEKEKARNKAPPNLGVSQAFEFGARSNIEQARISKVEEELVQLAARLDIPLSRPPSERVS</sequence>
<comment type="subcellular location">
    <subcellularLocation>
        <location evidence="1">Nucleus</location>
        <location evidence="1">Nuclear pore complex</location>
    </subcellularLocation>
</comment>
<keyword evidence="5" id="KW-0811">Translocation</keyword>
<keyword evidence="7" id="KW-0539">Nucleus</keyword>
<dbReference type="SUPFAM" id="SSF50978">
    <property type="entry name" value="WD40 repeat-like"/>
    <property type="match status" value="1"/>
</dbReference>
<name>A0AAD7KA37_9AGAR</name>
<dbReference type="PANTHER" id="PTHR13257">
    <property type="entry name" value="NUCLEOPORIN NUP84-RELATED"/>
    <property type="match status" value="1"/>
</dbReference>
<dbReference type="EMBL" id="JARKIB010000004">
    <property type="protein sequence ID" value="KAJ7781401.1"/>
    <property type="molecule type" value="Genomic_DNA"/>
</dbReference>
<evidence type="ECO:0008006" key="11">
    <source>
        <dbReference type="Google" id="ProtNLM"/>
    </source>
</evidence>
<evidence type="ECO:0000256" key="4">
    <source>
        <dbReference type="ARBA" id="ARBA00022927"/>
    </source>
</evidence>
<dbReference type="GO" id="GO:0000055">
    <property type="term" value="P:ribosomal large subunit export from nucleus"/>
    <property type="evidence" value="ECO:0007669"/>
    <property type="project" value="InterPro"/>
</dbReference>
<dbReference type="Pfam" id="PF10168">
    <property type="entry name" value="Nup88"/>
    <property type="match status" value="1"/>
</dbReference>
<accession>A0AAD7KA37</accession>
<evidence type="ECO:0000256" key="6">
    <source>
        <dbReference type="ARBA" id="ARBA00023132"/>
    </source>
</evidence>
<dbReference type="AlphaFoldDB" id="A0AAD7KA37"/>
<dbReference type="InterPro" id="IPR019321">
    <property type="entry name" value="Nucleoporin_Nup88"/>
</dbReference>
<dbReference type="GO" id="GO:0006406">
    <property type="term" value="P:mRNA export from nucleus"/>
    <property type="evidence" value="ECO:0007669"/>
    <property type="project" value="TreeGrafter"/>
</dbReference>
<keyword evidence="10" id="KW-1185">Reference proteome</keyword>
<keyword evidence="6" id="KW-0906">Nuclear pore complex</keyword>
<keyword evidence="3" id="KW-0509">mRNA transport</keyword>
<keyword evidence="4" id="KW-0653">Protein transport</keyword>
<gene>
    <name evidence="9" type="ORF">B0H16DRAFT_1299036</name>
</gene>
<evidence type="ECO:0000313" key="9">
    <source>
        <dbReference type="EMBL" id="KAJ7781401.1"/>
    </source>
</evidence>